<accession>A0AAV4ELM9</accession>
<name>A0AAV4ELM9_9GAST</name>
<comment type="caution">
    <text evidence="2">The sequence shown here is derived from an EMBL/GenBank/DDBJ whole genome shotgun (WGS) entry which is preliminary data.</text>
</comment>
<protein>
    <submittedName>
        <fullName evidence="2">Uncharacterized protein</fullName>
    </submittedName>
</protein>
<evidence type="ECO:0000313" key="2">
    <source>
        <dbReference type="EMBL" id="GFR61610.1"/>
    </source>
</evidence>
<dbReference type="PANTHER" id="PTHR10974">
    <property type="entry name" value="FI08016P-RELATED"/>
    <property type="match status" value="1"/>
</dbReference>
<dbReference type="GO" id="GO:0005615">
    <property type="term" value="C:extracellular space"/>
    <property type="evidence" value="ECO:0007669"/>
    <property type="project" value="TreeGrafter"/>
</dbReference>
<dbReference type="AlphaFoldDB" id="A0AAV4ELM9"/>
<organism evidence="2 3">
    <name type="scientific">Elysia marginata</name>
    <dbReference type="NCBI Taxonomy" id="1093978"/>
    <lineage>
        <taxon>Eukaryota</taxon>
        <taxon>Metazoa</taxon>
        <taxon>Spiralia</taxon>
        <taxon>Lophotrochozoa</taxon>
        <taxon>Mollusca</taxon>
        <taxon>Gastropoda</taxon>
        <taxon>Heterobranchia</taxon>
        <taxon>Euthyneura</taxon>
        <taxon>Panpulmonata</taxon>
        <taxon>Sacoglossa</taxon>
        <taxon>Placobranchoidea</taxon>
        <taxon>Plakobranchidae</taxon>
        <taxon>Elysia</taxon>
    </lineage>
</organism>
<gene>
    <name evidence="2" type="ORF">ElyMa_001851600</name>
</gene>
<keyword evidence="3" id="KW-1185">Reference proteome</keyword>
<dbReference type="Pfam" id="PF02995">
    <property type="entry name" value="DUF229"/>
    <property type="match status" value="2"/>
</dbReference>
<reference evidence="2 3" key="1">
    <citation type="journal article" date="2021" name="Elife">
        <title>Chloroplast acquisition without the gene transfer in kleptoplastic sea slugs, Plakobranchus ocellatus.</title>
        <authorList>
            <person name="Maeda T."/>
            <person name="Takahashi S."/>
            <person name="Yoshida T."/>
            <person name="Shimamura S."/>
            <person name="Takaki Y."/>
            <person name="Nagai Y."/>
            <person name="Toyoda A."/>
            <person name="Suzuki Y."/>
            <person name="Arimoto A."/>
            <person name="Ishii H."/>
            <person name="Satoh N."/>
            <person name="Nishiyama T."/>
            <person name="Hasebe M."/>
            <person name="Maruyama T."/>
            <person name="Minagawa J."/>
            <person name="Obokata J."/>
            <person name="Shigenobu S."/>
        </authorList>
    </citation>
    <scope>NUCLEOTIDE SEQUENCE [LARGE SCALE GENOMIC DNA]</scope>
</reference>
<sequence>MLTWVSALYLLVFRDDPAIVRHINDQGRKPPAECTFPSTDPFDPALDKVITMYPPLDCSNNTANVIYMDDYVLKLNRSKLPLVLSPKQKFSHCRYKEITRKKGIDTGFEYVWFSQNFTDSIPLPLWHDAVVSECFATDSTIISRSYFPLVRKKKEIEEYLHKNYQAHIETNSPTETLSIFMIGVDGMSKQNFERALPKTRKFLLEEMEAIELYKYNKLAFETFPNVLALLTGHTPEEFYKNWHYNRTGFVDQINEAFLWTDARKIGYRTGMILDRYDITAFHYQKKGFKVSPVDYYQRQTPIASSRDKLMRGNNSNCVGDMPEVTQIHDYWLQMARAFGKDRTTPFFAYRETYHGRIETSTPYLFFTFPPWFKRKYPHLINTLKINQNRLSSHFDVYETLKDLLFLKGGKRKKGNVWERGISLFREIPRERTCRNAGIPEEFCACGQFSEPKVTRETLTILGLTLLNKINSFVGHAAVDVRNSSLTSGNNSSQNSVHRQSYFKANNSSRKSLALQKSRLDELQKSPSSASASRFREKCARLSLVGVESLYQVSNIQLHSMKAKSYRVAVRLLPGSGLFEALMTYERGQSAEVKGDVVRINMYRGQADCVHNPWLRQFCFCLV</sequence>
<proteinExistence type="predicted"/>
<dbReference type="EMBL" id="BMAT01003747">
    <property type="protein sequence ID" value="GFR61610.1"/>
    <property type="molecule type" value="Genomic_DNA"/>
</dbReference>
<evidence type="ECO:0000256" key="1">
    <source>
        <dbReference type="SAM" id="MobiDB-lite"/>
    </source>
</evidence>
<dbReference type="Proteomes" id="UP000762676">
    <property type="component" value="Unassembled WGS sequence"/>
</dbReference>
<feature type="region of interest" description="Disordered" evidence="1">
    <location>
        <begin position="484"/>
        <end position="508"/>
    </location>
</feature>
<dbReference type="InterPro" id="IPR004245">
    <property type="entry name" value="DUF229"/>
</dbReference>
<dbReference type="SUPFAM" id="SSF53649">
    <property type="entry name" value="Alkaline phosphatase-like"/>
    <property type="match status" value="1"/>
</dbReference>
<dbReference type="PANTHER" id="PTHR10974:SF1">
    <property type="entry name" value="FI08016P-RELATED"/>
    <property type="match status" value="1"/>
</dbReference>
<evidence type="ECO:0000313" key="3">
    <source>
        <dbReference type="Proteomes" id="UP000762676"/>
    </source>
</evidence>
<dbReference type="InterPro" id="IPR017850">
    <property type="entry name" value="Alkaline_phosphatase_core_sf"/>
</dbReference>